<dbReference type="Proteomes" id="UP001379945">
    <property type="component" value="Unassembled WGS sequence"/>
</dbReference>
<sequence>MSATLEIAAAAARLVVEEGLEYASAKQRAARDLGRHAGRSGEMPPNEMVEDEVRDYLELFCADTQPVELRALRELALVWMERLTEFRPHLGGAVWRGTATRLSNILIDLYADDIKAPEIAFLNRGVDFDSAGGENGRDAPVLSVASRCPELGERVTVHFIIHDHDDVRGALKPDARGRSWRGDAAALRRLLENVT</sequence>
<accession>A0ABU9C0Z5</accession>
<keyword evidence="2" id="KW-1185">Reference proteome</keyword>
<name>A0ABU9C0Z5_9BURK</name>
<dbReference type="EMBL" id="JBBUTI010000001">
    <property type="protein sequence ID" value="MEK8044945.1"/>
    <property type="molecule type" value="Genomic_DNA"/>
</dbReference>
<proteinExistence type="predicted"/>
<comment type="caution">
    <text evidence="1">The sequence shown here is derived from an EMBL/GenBank/DDBJ whole genome shotgun (WGS) entry which is preliminary data.</text>
</comment>
<organism evidence="1 2">
    <name type="scientific">Ideonella margarita</name>
    <dbReference type="NCBI Taxonomy" id="2984191"/>
    <lineage>
        <taxon>Bacteria</taxon>
        <taxon>Pseudomonadati</taxon>
        <taxon>Pseudomonadota</taxon>
        <taxon>Betaproteobacteria</taxon>
        <taxon>Burkholderiales</taxon>
        <taxon>Sphaerotilaceae</taxon>
        <taxon>Ideonella</taxon>
    </lineage>
</organism>
<protein>
    <recommendedName>
        <fullName evidence="3">UDP-N-acetylmuramate--alanine ligase</fullName>
    </recommendedName>
</protein>
<evidence type="ECO:0008006" key="3">
    <source>
        <dbReference type="Google" id="ProtNLM"/>
    </source>
</evidence>
<reference evidence="1 2" key="1">
    <citation type="submission" date="2024-04" db="EMBL/GenBank/DDBJ databases">
        <title>Novel species of the genus Ideonella isolated from streams.</title>
        <authorList>
            <person name="Lu H."/>
        </authorList>
    </citation>
    <scope>NUCLEOTIDE SEQUENCE [LARGE SCALE GENOMIC DNA]</scope>
    <source>
        <strain evidence="1 2">LYT19W</strain>
    </source>
</reference>
<gene>
    <name evidence="1" type="ORF">AACH00_01145</name>
</gene>
<dbReference type="RefSeq" id="WP_341397100.1">
    <property type="nucleotide sequence ID" value="NZ_JBBUTI010000001.1"/>
</dbReference>
<evidence type="ECO:0000313" key="2">
    <source>
        <dbReference type="Proteomes" id="UP001379945"/>
    </source>
</evidence>
<evidence type="ECO:0000313" key="1">
    <source>
        <dbReference type="EMBL" id="MEK8044945.1"/>
    </source>
</evidence>